<evidence type="ECO:0000256" key="2">
    <source>
        <dbReference type="SAM" id="Phobius"/>
    </source>
</evidence>
<keyword evidence="2" id="KW-0472">Membrane</keyword>
<feature type="transmembrane region" description="Helical" evidence="2">
    <location>
        <begin position="23"/>
        <end position="44"/>
    </location>
</feature>
<organism evidence="3 4">
    <name type="scientific">Actinospica durhamensis</name>
    <dbReference type="NCBI Taxonomy" id="1508375"/>
    <lineage>
        <taxon>Bacteria</taxon>
        <taxon>Bacillati</taxon>
        <taxon>Actinomycetota</taxon>
        <taxon>Actinomycetes</taxon>
        <taxon>Catenulisporales</taxon>
        <taxon>Actinospicaceae</taxon>
        <taxon>Actinospica</taxon>
    </lineage>
</organism>
<evidence type="ECO:0000256" key="1">
    <source>
        <dbReference type="SAM" id="MobiDB-lite"/>
    </source>
</evidence>
<proteinExistence type="predicted"/>
<reference evidence="3" key="1">
    <citation type="submission" date="2021-04" db="EMBL/GenBank/DDBJ databases">
        <title>Genome based classification of Actinospica acidithermotolerans sp. nov., an actinobacterium isolated from an Indonesian hot spring.</title>
        <authorList>
            <person name="Kusuma A.B."/>
            <person name="Putra K.E."/>
            <person name="Nafisah S."/>
            <person name="Loh J."/>
            <person name="Nouioui I."/>
            <person name="Goodfellow M."/>
        </authorList>
    </citation>
    <scope>NUCLEOTIDE SEQUENCE</scope>
    <source>
        <strain evidence="3">CSCA 57</strain>
    </source>
</reference>
<evidence type="ECO:0000313" key="3">
    <source>
        <dbReference type="EMBL" id="MBR7837113.1"/>
    </source>
</evidence>
<protein>
    <recommendedName>
        <fullName evidence="5">DUF2567 domain-containing protein</fullName>
    </recommendedName>
</protein>
<keyword evidence="4" id="KW-1185">Reference proteome</keyword>
<dbReference type="AlphaFoldDB" id="A0A941ETT8"/>
<keyword evidence="2" id="KW-0812">Transmembrane</keyword>
<accession>A0A941ETT8</accession>
<feature type="transmembrane region" description="Helical" evidence="2">
    <location>
        <begin position="107"/>
        <end position="130"/>
    </location>
</feature>
<feature type="transmembrane region" description="Helical" evidence="2">
    <location>
        <begin position="162"/>
        <end position="180"/>
    </location>
</feature>
<feature type="region of interest" description="Disordered" evidence="1">
    <location>
        <begin position="197"/>
        <end position="218"/>
    </location>
</feature>
<keyword evidence="2" id="KW-1133">Transmembrane helix</keyword>
<dbReference type="RefSeq" id="WP_212531581.1">
    <property type="nucleotide sequence ID" value="NZ_JAGSOG010000182.1"/>
</dbReference>
<dbReference type="EMBL" id="JAGSOG010000182">
    <property type="protein sequence ID" value="MBR7837113.1"/>
    <property type="molecule type" value="Genomic_DNA"/>
</dbReference>
<gene>
    <name evidence="3" type="ORF">KDL01_27800</name>
</gene>
<evidence type="ECO:0008006" key="5">
    <source>
        <dbReference type="Google" id="ProtNLM"/>
    </source>
</evidence>
<dbReference type="Proteomes" id="UP000675781">
    <property type="component" value="Unassembled WGS sequence"/>
</dbReference>
<sequence>MSIEISAPPPQRTRAREAWAPEAVGALVIGALSLVAGVIVGVAWRYLAPPVHGVITVSGGQKAAYYENPETKGFVGQDGMFAVCGVVAAVLLALAAFFWFRRRAPIGVALALGGAGIGASYLAAWFGVWLGPGRGSVIASTNGVAANQVFDLPLNIGATGVIWLWPAVAVGLYFLLMLVFGPSDDPEQTAAQYEFPQWADPVDLTAPGPQDTRPEQHP</sequence>
<name>A0A941ETT8_9ACTN</name>
<comment type="caution">
    <text evidence="3">The sequence shown here is derived from an EMBL/GenBank/DDBJ whole genome shotgun (WGS) entry which is preliminary data.</text>
</comment>
<evidence type="ECO:0000313" key="4">
    <source>
        <dbReference type="Proteomes" id="UP000675781"/>
    </source>
</evidence>
<feature type="transmembrane region" description="Helical" evidence="2">
    <location>
        <begin position="79"/>
        <end position="100"/>
    </location>
</feature>